<feature type="domain" description="Fcf2 pre-rRNA processing C-terminal" evidence="3">
    <location>
        <begin position="66"/>
        <end position="161"/>
    </location>
</feature>
<dbReference type="EMBL" id="CM010724">
    <property type="protein sequence ID" value="RZC79713.1"/>
    <property type="molecule type" value="Genomic_DNA"/>
</dbReference>
<dbReference type="STRING" id="3469.A0A4Y7L2E3"/>
<evidence type="ECO:0000313" key="5">
    <source>
        <dbReference type="Proteomes" id="UP000316621"/>
    </source>
</evidence>
<dbReference type="PANTHER" id="PTHR21686:SF12">
    <property type="entry name" value="DEOXYNUCLEOTIDYLTRANSFERASE TERMINAL-INTERACTING PROTEIN 2"/>
    <property type="match status" value="1"/>
</dbReference>
<protein>
    <recommendedName>
        <fullName evidence="3">Fcf2 pre-rRNA processing C-terminal domain-containing protein</fullName>
    </recommendedName>
</protein>
<dbReference type="Pfam" id="PF08698">
    <property type="entry name" value="Fcf2"/>
    <property type="match status" value="1"/>
</dbReference>
<dbReference type="GO" id="GO:0003723">
    <property type="term" value="F:RNA binding"/>
    <property type="evidence" value="ECO:0007669"/>
    <property type="project" value="TreeGrafter"/>
</dbReference>
<evidence type="ECO:0000259" key="3">
    <source>
        <dbReference type="Pfam" id="PF08698"/>
    </source>
</evidence>
<gene>
    <name evidence="4" type="ORF">C5167_042285</name>
</gene>
<dbReference type="PANTHER" id="PTHR21686">
    <property type="entry name" value="DEOXYNUCLEOTIDYLTRANSFERASE TERMINAL-INTERACTING PROTEIN 2"/>
    <property type="match status" value="1"/>
</dbReference>
<dbReference type="Gramene" id="RZC79713">
    <property type="protein sequence ID" value="RZC79713"/>
    <property type="gene ID" value="C5167_042285"/>
</dbReference>
<dbReference type="Proteomes" id="UP000316621">
    <property type="component" value="Chromosome 10"/>
</dbReference>
<evidence type="ECO:0000256" key="2">
    <source>
        <dbReference type="ARBA" id="ARBA00023242"/>
    </source>
</evidence>
<name>A0A4Y7L2E3_PAPSO</name>
<sequence>MLSSKPKIGLTWEPNLTMFKSGGTTATSSTKSMPQIPKPKTELIDGIYVPPADPKLRNKLVRKQLKDTTGKNWFDMPAQTITPEIKNDFQIMKLRNVIDSKRHYKKGDSNSKELPKYFQMGTVVESQTDFYSGRLTKKERKRSIAEELLHDAALGKYRKRKVREIEERNNVPGVEKWKIKGKQSWKRAKHRRGD</sequence>
<dbReference type="InterPro" id="IPR014810">
    <property type="entry name" value="Fcf2_C"/>
</dbReference>
<proteinExistence type="predicted"/>
<dbReference type="InterPro" id="IPR039883">
    <property type="entry name" value="Fcf2/DNTTIP2"/>
</dbReference>
<keyword evidence="2" id="KW-0539">Nucleus</keyword>
<dbReference type="AlphaFoldDB" id="A0A4Y7L2E3"/>
<dbReference type="OMA" id="WKNKGRQ"/>
<reference evidence="4 5" key="1">
    <citation type="journal article" date="2018" name="Science">
        <title>The opium poppy genome and morphinan production.</title>
        <authorList>
            <person name="Guo L."/>
            <person name="Winzer T."/>
            <person name="Yang X."/>
            <person name="Li Y."/>
            <person name="Ning Z."/>
            <person name="He Z."/>
            <person name="Teodor R."/>
            <person name="Lu Y."/>
            <person name="Bowser T.A."/>
            <person name="Graham I.A."/>
            <person name="Ye K."/>
        </authorList>
    </citation>
    <scope>NUCLEOTIDE SEQUENCE [LARGE SCALE GENOMIC DNA]</scope>
    <source>
        <strain evidence="5">cv. HN1</strain>
        <tissue evidence="4">Leaves</tissue>
    </source>
</reference>
<accession>A0A4Y7L2E3</accession>
<dbReference type="GO" id="GO:0006396">
    <property type="term" value="P:RNA processing"/>
    <property type="evidence" value="ECO:0007669"/>
    <property type="project" value="TreeGrafter"/>
</dbReference>
<evidence type="ECO:0000256" key="1">
    <source>
        <dbReference type="ARBA" id="ARBA00004604"/>
    </source>
</evidence>
<comment type="subcellular location">
    <subcellularLocation>
        <location evidence="1">Nucleus</location>
        <location evidence="1">Nucleolus</location>
    </subcellularLocation>
</comment>
<keyword evidence="5" id="KW-1185">Reference proteome</keyword>
<dbReference type="GO" id="GO:0005730">
    <property type="term" value="C:nucleolus"/>
    <property type="evidence" value="ECO:0007669"/>
    <property type="project" value="UniProtKB-SubCell"/>
</dbReference>
<organism evidence="4 5">
    <name type="scientific">Papaver somniferum</name>
    <name type="common">Opium poppy</name>
    <dbReference type="NCBI Taxonomy" id="3469"/>
    <lineage>
        <taxon>Eukaryota</taxon>
        <taxon>Viridiplantae</taxon>
        <taxon>Streptophyta</taxon>
        <taxon>Embryophyta</taxon>
        <taxon>Tracheophyta</taxon>
        <taxon>Spermatophyta</taxon>
        <taxon>Magnoliopsida</taxon>
        <taxon>Ranunculales</taxon>
        <taxon>Papaveraceae</taxon>
        <taxon>Papaveroideae</taxon>
        <taxon>Papaver</taxon>
    </lineage>
</organism>
<evidence type="ECO:0000313" key="4">
    <source>
        <dbReference type="EMBL" id="RZC79713.1"/>
    </source>
</evidence>